<sequence length="191" mass="19584">MTKANRFRAVAAGALAATLLLAGGGFAAAQSTSVIVGPGPGAQDRGVPPTFQQYPLWQRIFGVGGAVFPGYVAPPTTNGRTSISLLTGGGEGKLVFAAGTADTICQTEQAPTITILDAPSNVSLAVDYGNFVVHRVQAGSSRCLGRVIQGARVFVSGRLPRSGATARLRVAYPTVGRAGRTYTQVVSIPAR</sequence>
<proteinExistence type="predicted"/>
<evidence type="ECO:0000256" key="1">
    <source>
        <dbReference type="SAM" id="SignalP"/>
    </source>
</evidence>
<dbReference type="RefSeq" id="WP_163074841.1">
    <property type="nucleotide sequence ID" value="NZ_CP048630.1"/>
</dbReference>
<feature type="signal peptide" evidence="1">
    <location>
        <begin position="1"/>
        <end position="27"/>
    </location>
</feature>
<evidence type="ECO:0000313" key="3">
    <source>
        <dbReference type="Proteomes" id="UP000464751"/>
    </source>
</evidence>
<keyword evidence="1" id="KW-0732">Signal</keyword>
<reference evidence="2 3" key="1">
    <citation type="submission" date="2020-02" db="EMBL/GenBank/DDBJ databases">
        <authorList>
            <person name="Li G."/>
        </authorList>
    </citation>
    <scope>NUCLEOTIDE SEQUENCE [LARGE SCALE GENOMIC DNA]</scope>
    <source>
        <strain evidence="2 3">DSM 102029</strain>
    </source>
</reference>
<gene>
    <name evidence="2" type="ORF">G3A50_08540</name>
</gene>
<organism evidence="2 3">
    <name type="scientific">Ancylobacter pratisalsi</name>
    <dbReference type="NCBI Taxonomy" id="1745854"/>
    <lineage>
        <taxon>Bacteria</taxon>
        <taxon>Pseudomonadati</taxon>
        <taxon>Pseudomonadota</taxon>
        <taxon>Alphaproteobacteria</taxon>
        <taxon>Hyphomicrobiales</taxon>
        <taxon>Xanthobacteraceae</taxon>
        <taxon>Ancylobacter</taxon>
    </lineage>
</organism>
<dbReference type="Proteomes" id="UP000464751">
    <property type="component" value="Chromosome"/>
</dbReference>
<name>A0A6P1YM34_9HYPH</name>
<feature type="chain" id="PRO_5026970429" description="DUF4402 domain-containing protein" evidence="1">
    <location>
        <begin position="28"/>
        <end position="191"/>
    </location>
</feature>
<dbReference type="AlphaFoldDB" id="A0A6P1YM34"/>
<evidence type="ECO:0008006" key="4">
    <source>
        <dbReference type="Google" id="ProtNLM"/>
    </source>
</evidence>
<protein>
    <recommendedName>
        <fullName evidence="4">DUF4402 domain-containing protein</fullName>
    </recommendedName>
</protein>
<dbReference type="EMBL" id="CP048630">
    <property type="protein sequence ID" value="QIB33746.1"/>
    <property type="molecule type" value="Genomic_DNA"/>
</dbReference>
<dbReference type="KEGG" id="apra:G3A50_08540"/>
<accession>A0A6P1YM34</accession>
<evidence type="ECO:0000313" key="2">
    <source>
        <dbReference type="EMBL" id="QIB33746.1"/>
    </source>
</evidence>
<keyword evidence="3" id="KW-1185">Reference proteome</keyword>